<evidence type="ECO:0000256" key="1">
    <source>
        <dbReference type="SAM" id="MobiDB-lite"/>
    </source>
</evidence>
<dbReference type="GeneID" id="30004998"/>
<feature type="region of interest" description="Disordered" evidence="1">
    <location>
        <begin position="208"/>
        <end position="354"/>
    </location>
</feature>
<feature type="compositionally biased region" description="Low complexity" evidence="1">
    <location>
        <begin position="215"/>
        <end position="225"/>
    </location>
</feature>
<evidence type="ECO:0000313" key="3">
    <source>
        <dbReference type="Proteomes" id="UP000078343"/>
    </source>
</evidence>
<dbReference type="AlphaFoldDB" id="A0A178ZZS7"/>
<comment type="caution">
    <text evidence="2">The sequence shown here is derived from an EMBL/GenBank/DDBJ whole genome shotgun (WGS) entry which is preliminary data.</text>
</comment>
<feature type="compositionally biased region" description="Basic and acidic residues" evidence="1">
    <location>
        <begin position="228"/>
        <end position="243"/>
    </location>
</feature>
<organism evidence="2 3">
    <name type="scientific">Fonsecaea erecta</name>
    <dbReference type="NCBI Taxonomy" id="1367422"/>
    <lineage>
        <taxon>Eukaryota</taxon>
        <taxon>Fungi</taxon>
        <taxon>Dikarya</taxon>
        <taxon>Ascomycota</taxon>
        <taxon>Pezizomycotina</taxon>
        <taxon>Eurotiomycetes</taxon>
        <taxon>Chaetothyriomycetidae</taxon>
        <taxon>Chaetothyriales</taxon>
        <taxon>Herpotrichiellaceae</taxon>
        <taxon>Fonsecaea</taxon>
    </lineage>
</organism>
<dbReference type="EMBL" id="LVYI01000001">
    <property type="protein sequence ID" value="OAP64856.1"/>
    <property type="molecule type" value="Genomic_DNA"/>
</dbReference>
<dbReference type="OrthoDB" id="5374569at2759"/>
<feature type="region of interest" description="Disordered" evidence="1">
    <location>
        <begin position="1"/>
        <end position="54"/>
    </location>
</feature>
<feature type="compositionally biased region" description="Basic and acidic residues" evidence="1">
    <location>
        <begin position="39"/>
        <end position="51"/>
    </location>
</feature>
<dbReference type="Proteomes" id="UP000078343">
    <property type="component" value="Unassembled WGS sequence"/>
</dbReference>
<gene>
    <name evidence="2" type="ORF">AYL99_00828</name>
</gene>
<dbReference type="RefSeq" id="XP_018698223.1">
    <property type="nucleotide sequence ID" value="XM_018832344.1"/>
</dbReference>
<reference evidence="2 3" key="1">
    <citation type="submission" date="2016-04" db="EMBL/GenBank/DDBJ databases">
        <title>Draft genome of Fonsecaea erecta CBS 125763.</title>
        <authorList>
            <person name="Weiss V.A."/>
            <person name="Vicente V.A."/>
            <person name="Raittz R.T."/>
            <person name="Moreno L.F."/>
            <person name="De Souza E.M."/>
            <person name="Pedrosa F.O."/>
            <person name="Steffens M.B."/>
            <person name="Faoro H."/>
            <person name="Tadra-Sfeir M.Z."/>
            <person name="Najafzadeh M.J."/>
            <person name="Felipe M.S."/>
            <person name="Teixeira M."/>
            <person name="Sun J."/>
            <person name="Xi L."/>
            <person name="Gomes R."/>
            <person name="De Azevedo C.M."/>
            <person name="Salgado C.G."/>
            <person name="Da Silva M.B."/>
            <person name="Nascimento M.F."/>
            <person name="Queiroz-Telles F."/>
            <person name="Attili D.S."/>
            <person name="Gorbushina A."/>
        </authorList>
    </citation>
    <scope>NUCLEOTIDE SEQUENCE [LARGE SCALE GENOMIC DNA]</scope>
    <source>
        <strain evidence="2 3">CBS 125763</strain>
    </source>
</reference>
<sequence length="354" mass="39526">MARTLPWSVDRLPAANKARMTPAPRVKRERALSPARSENLADKVRATDRGRPLKTVTRTNLSRRTPSSSPVRGPPTIELMQEGYDADDNYIMVEDEFQTVAQSYTAHLHHAEYKRLVKQAREAAPKALPEPTSPMSERTKRWLKSAALQNKQNETLRRVMGDPILEEEEDEDKVTDLWSGTSLAPLMASSSQQKRSLVGLEGISSSTKAGMGLARSQSSRRSTSSNPKADDRPQHAFSRRDNIKPSSTSGAVEERETRQNDLPPMSTSRMSGHSVREHRHTPARNTSDERPAKRRFVVDLDDDSGPPPAMYDSHDGGCRSRAAPQLNGKPLSKGMANKERDKKSRLEEVPMFII</sequence>
<evidence type="ECO:0000313" key="2">
    <source>
        <dbReference type="EMBL" id="OAP64856.1"/>
    </source>
</evidence>
<proteinExistence type="predicted"/>
<accession>A0A178ZZS7</accession>
<name>A0A178ZZS7_9EURO</name>
<protein>
    <submittedName>
        <fullName evidence="2">Uncharacterized protein</fullName>
    </submittedName>
</protein>
<dbReference type="STRING" id="1367422.A0A178ZZS7"/>
<keyword evidence="3" id="KW-1185">Reference proteome</keyword>
<feature type="compositionally biased region" description="Basic and acidic residues" evidence="1">
    <location>
        <begin position="336"/>
        <end position="348"/>
    </location>
</feature>